<gene>
    <name evidence="2" type="ORF">D8M04_13105</name>
</gene>
<accession>A0A498DCH2</accession>
<dbReference type="InterPro" id="IPR047928">
    <property type="entry name" value="Perm_prefix_1"/>
</dbReference>
<evidence type="ECO:0000256" key="1">
    <source>
        <dbReference type="SAM" id="Phobius"/>
    </source>
</evidence>
<sequence>MKKLAQHVNELFKEVPESEKKEMVMQEVLQNLEEKVWDLMEQGKEEEDAINKAIVDFGDIGDLKEELGVSEDSSATQARRNKLMNRKLNLGYSIWGSLLIIGLLVFINFYYSPGVIWFVYPTFAVLWWPLSMYYSWLRVKKG</sequence>
<evidence type="ECO:0008006" key="4">
    <source>
        <dbReference type="Google" id="ProtNLM"/>
    </source>
</evidence>
<name>A0A498DCH2_9BACI</name>
<keyword evidence="1" id="KW-0812">Transmembrane</keyword>
<comment type="caution">
    <text evidence="2">The sequence shown here is derived from an EMBL/GenBank/DDBJ whole genome shotgun (WGS) entry which is preliminary data.</text>
</comment>
<protein>
    <recommendedName>
        <fullName evidence="4">2TM domain-containing protein</fullName>
    </recommendedName>
</protein>
<dbReference type="NCBIfam" id="NF038403">
    <property type="entry name" value="perm_prefix_1"/>
    <property type="match status" value="1"/>
</dbReference>
<dbReference type="AlphaFoldDB" id="A0A498DCH2"/>
<keyword evidence="3" id="KW-1185">Reference proteome</keyword>
<keyword evidence="1" id="KW-0472">Membrane</keyword>
<proteinExistence type="predicted"/>
<evidence type="ECO:0000313" key="2">
    <source>
        <dbReference type="EMBL" id="RLL43841.1"/>
    </source>
</evidence>
<feature type="transmembrane region" description="Helical" evidence="1">
    <location>
        <begin position="89"/>
        <end position="111"/>
    </location>
</feature>
<dbReference type="RefSeq" id="WP_121523686.1">
    <property type="nucleotide sequence ID" value="NZ_RCHR01000004.1"/>
</dbReference>
<reference evidence="2 3" key="1">
    <citation type="submission" date="2018-10" db="EMBL/GenBank/DDBJ databases">
        <title>Oceanobacillus sp. YLB-02 draft genome.</title>
        <authorList>
            <person name="Yu L."/>
        </authorList>
    </citation>
    <scope>NUCLEOTIDE SEQUENCE [LARGE SCALE GENOMIC DNA]</scope>
    <source>
        <strain evidence="2 3">YLB-02</strain>
    </source>
</reference>
<feature type="transmembrane region" description="Helical" evidence="1">
    <location>
        <begin position="117"/>
        <end position="137"/>
    </location>
</feature>
<organism evidence="2 3">
    <name type="scientific">Oceanobacillus piezotolerans</name>
    <dbReference type="NCBI Taxonomy" id="2448030"/>
    <lineage>
        <taxon>Bacteria</taxon>
        <taxon>Bacillati</taxon>
        <taxon>Bacillota</taxon>
        <taxon>Bacilli</taxon>
        <taxon>Bacillales</taxon>
        <taxon>Bacillaceae</taxon>
        <taxon>Oceanobacillus</taxon>
    </lineage>
</organism>
<dbReference type="EMBL" id="RCHR01000004">
    <property type="protein sequence ID" value="RLL43841.1"/>
    <property type="molecule type" value="Genomic_DNA"/>
</dbReference>
<evidence type="ECO:0000313" key="3">
    <source>
        <dbReference type="Proteomes" id="UP000270219"/>
    </source>
</evidence>
<keyword evidence="1" id="KW-1133">Transmembrane helix</keyword>
<dbReference type="Proteomes" id="UP000270219">
    <property type="component" value="Unassembled WGS sequence"/>
</dbReference>
<dbReference type="OrthoDB" id="9815852at2"/>